<dbReference type="SUPFAM" id="SSF88946">
    <property type="entry name" value="Sigma2 domain of RNA polymerase sigma factors"/>
    <property type="match status" value="1"/>
</dbReference>
<evidence type="ECO:0000313" key="7">
    <source>
        <dbReference type="EMBL" id="SDE48354.1"/>
    </source>
</evidence>
<dbReference type="GO" id="GO:0006352">
    <property type="term" value="P:DNA-templated transcription initiation"/>
    <property type="evidence" value="ECO:0007669"/>
    <property type="project" value="InterPro"/>
</dbReference>
<dbReference type="InterPro" id="IPR036388">
    <property type="entry name" value="WH-like_DNA-bd_sf"/>
</dbReference>
<feature type="domain" description="RNA polymerase sigma factor 70 region 4 type 2" evidence="6">
    <location>
        <begin position="101"/>
        <end position="151"/>
    </location>
</feature>
<dbReference type="GO" id="GO:0016987">
    <property type="term" value="F:sigma factor activity"/>
    <property type="evidence" value="ECO:0007669"/>
    <property type="project" value="UniProtKB-KW"/>
</dbReference>
<dbReference type="InterPro" id="IPR039425">
    <property type="entry name" value="RNA_pol_sigma-70-like"/>
</dbReference>
<evidence type="ECO:0000256" key="4">
    <source>
        <dbReference type="ARBA" id="ARBA00023163"/>
    </source>
</evidence>
<keyword evidence="8" id="KW-1185">Reference proteome</keyword>
<proteinExistence type="inferred from homology"/>
<evidence type="ECO:0000259" key="6">
    <source>
        <dbReference type="Pfam" id="PF08281"/>
    </source>
</evidence>
<evidence type="ECO:0000256" key="2">
    <source>
        <dbReference type="ARBA" id="ARBA00023015"/>
    </source>
</evidence>
<dbReference type="EMBL" id="FNAP01000007">
    <property type="protein sequence ID" value="SDE48354.1"/>
    <property type="molecule type" value="Genomic_DNA"/>
</dbReference>
<dbReference type="OrthoDB" id="9803470at2"/>
<organism evidence="7 8">
    <name type="scientific">Rhodospira trueperi</name>
    <dbReference type="NCBI Taxonomy" id="69960"/>
    <lineage>
        <taxon>Bacteria</taxon>
        <taxon>Pseudomonadati</taxon>
        <taxon>Pseudomonadota</taxon>
        <taxon>Alphaproteobacteria</taxon>
        <taxon>Rhodospirillales</taxon>
        <taxon>Rhodospirillaceae</taxon>
        <taxon>Rhodospira</taxon>
    </lineage>
</organism>
<keyword evidence="3" id="KW-0731">Sigma factor</keyword>
<dbReference type="AlphaFoldDB" id="A0A1G7D9Q7"/>
<dbReference type="SUPFAM" id="SSF88659">
    <property type="entry name" value="Sigma3 and sigma4 domains of RNA polymerase sigma factors"/>
    <property type="match status" value="1"/>
</dbReference>
<evidence type="ECO:0000256" key="1">
    <source>
        <dbReference type="ARBA" id="ARBA00010641"/>
    </source>
</evidence>
<keyword evidence="2" id="KW-0805">Transcription regulation</keyword>
<keyword evidence="4" id="KW-0804">Transcription</keyword>
<dbReference type="Pfam" id="PF08281">
    <property type="entry name" value="Sigma70_r4_2"/>
    <property type="match status" value="1"/>
</dbReference>
<dbReference type="InterPro" id="IPR007627">
    <property type="entry name" value="RNA_pol_sigma70_r2"/>
</dbReference>
<dbReference type="PANTHER" id="PTHR43133">
    <property type="entry name" value="RNA POLYMERASE ECF-TYPE SIGMA FACTO"/>
    <property type="match status" value="1"/>
</dbReference>
<dbReference type="STRING" id="69960.SAMN05421720_10794"/>
<dbReference type="RefSeq" id="WP_092786053.1">
    <property type="nucleotide sequence ID" value="NZ_FNAP01000007.1"/>
</dbReference>
<name>A0A1G7D9Q7_9PROT</name>
<dbReference type="Pfam" id="PF04542">
    <property type="entry name" value="Sigma70_r2"/>
    <property type="match status" value="1"/>
</dbReference>
<evidence type="ECO:0000313" key="8">
    <source>
        <dbReference type="Proteomes" id="UP000199412"/>
    </source>
</evidence>
<gene>
    <name evidence="7" type="ORF">SAMN05421720_10794</name>
</gene>
<sequence>MSSFNQELTDALPHMRAFAHSLTNDRALADDLAQEAATRALANRDSYQPGTNFRGWVFTILRNAFYSEHRRKWRKSEETDEETMLSHGVPSGQQASLELDDFKRAFACLPEEQREAMVLVGACGFEYEQAAEIAGCAPGTIKSRVSRGRRDVKALLDEDNLDLPRMPAGRPAPHDGLMEEIDTQLGLAAQ</sequence>
<dbReference type="PANTHER" id="PTHR43133:SF25">
    <property type="entry name" value="RNA POLYMERASE SIGMA FACTOR RFAY-RELATED"/>
    <property type="match status" value="1"/>
</dbReference>
<feature type="domain" description="RNA polymerase sigma-70 region 2" evidence="5">
    <location>
        <begin position="12"/>
        <end position="74"/>
    </location>
</feature>
<dbReference type="GO" id="GO:0003677">
    <property type="term" value="F:DNA binding"/>
    <property type="evidence" value="ECO:0007669"/>
    <property type="project" value="InterPro"/>
</dbReference>
<dbReference type="InterPro" id="IPR013324">
    <property type="entry name" value="RNA_pol_sigma_r3/r4-like"/>
</dbReference>
<dbReference type="InterPro" id="IPR014284">
    <property type="entry name" value="RNA_pol_sigma-70_dom"/>
</dbReference>
<dbReference type="InterPro" id="IPR013325">
    <property type="entry name" value="RNA_pol_sigma_r2"/>
</dbReference>
<dbReference type="InterPro" id="IPR013249">
    <property type="entry name" value="RNA_pol_sigma70_r4_t2"/>
</dbReference>
<accession>A0A1G7D9Q7</accession>
<dbReference type="NCBIfam" id="TIGR02937">
    <property type="entry name" value="sigma70-ECF"/>
    <property type="match status" value="1"/>
</dbReference>
<protein>
    <submittedName>
        <fullName evidence="7">RNA polymerase sigma-70 factor, ECF subfamily</fullName>
    </submittedName>
</protein>
<reference evidence="7 8" key="1">
    <citation type="submission" date="2016-10" db="EMBL/GenBank/DDBJ databases">
        <authorList>
            <person name="de Groot N.N."/>
        </authorList>
    </citation>
    <scope>NUCLEOTIDE SEQUENCE [LARGE SCALE GENOMIC DNA]</scope>
    <source>
        <strain evidence="7 8">ATCC 700224</strain>
    </source>
</reference>
<dbReference type="Gene3D" id="1.10.10.10">
    <property type="entry name" value="Winged helix-like DNA-binding domain superfamily/Winged helix DNA-binding domain"/>
    <property type="match status" value="1"/>
</dbReference>
<evidence type="ECO:0000256" key="3">
    <source>
        <dbReference type="ARBA" id="ARBA00023082"/>
    </source>
</evidence>
<dbReference type="Gene3D" id="1.10.1740.10">
    <property type="match status" value="1"/>
</dbReference>
<dbReference type="Proteomes" id="UP000199412">
    <property type="component" value="Unassembled WGS sequence"/>
</dbReference>
<evidence type="ECO:0000259" key="5">
    <source>
        <dbReference type="Pfam" id="PF04542"/>
    </source>
</evidence>
<comment type="similarity">
    <text evidence="1">Belongs to the sigma-70 factor family. ECF subfamily.</text>
</comment>
<dbReference type="CDD" id="cd06171">
    <property type="entry name" value="Sigma70_r4"/>
    <property type="match status" value="1"/>
</dbReference>